<evidence type="ECO:0000313" key="3">
    <source>
        <dbReference type="Proteomes" id="UP000023152"/>
    </source>
</evidence>
<reference evidence="2 3" key="1">
    <citation type="journal article" date="2013" name="Curr. Biol.">
        <title>The Genome of the Foraminiferan Reticulomyxa filosa.</title>
        <authorList>
            <person name="Glockner G."/>
            <person name="Hulsmann N."/>
            <person name="Schleicher M."/>
            <person name="Noegel A.A."/>
            <person name="Eichinger L."/>
            <person name="Gallinger C."/>
            <person name="Pawlowski J."/>
            <person name="Sierra R."/>
            <person name="Euteneuer U."/>
            <person name="Pillet L."/>
            <person name="Moustafa A."/>
            <person name="Platzer M."/>
            <person name="Groth M."/>
            <person name="Szafranski K."/>
            <person name="Schliwa M."/>
        </authorList>
    </citation>
    <scope>NUCLEOTIDE SEQUENCE [LARGE SCALE GENOMIC DNA]</scope>
</reference>
<proteinExistence type="predicted"/>
<gene>
    <name evidence="2" type="ORF">RFI_39909</name>
</gene>
<evidence type="ECO:0000256" key="1">
    <source>
        <dbReference type="SAM" id="MobiDB-lite"/>
    </source>
</evidence>
<sequence length="159" mass="18932">MNDLKQQQNEKIDNLKDKLLEKIQTIISLVNNIQQLKMDITQHDIEIIPNEFDQSKKYTKLDNRNTNIQNSLLHINTDDEDEDEDEDEEEEEEEEVEDSDNEQKKKEQDSTILKFHGCNEMTSIISYSTLKNRVDFLLVTENNKKIKFQNNEWCNYNFG</sequence>
<dbReference type="EMBL" id="ASPP01049133">
    <property type="protein sequence ID" value="ETN97620.1"/>
    <property type="molecule type" value="Genomic_DNA"/>
</dbReference>
<dbReference type="AlphaFoldDB" id="X6L829"/>
<name>X6L829_RETFI</name>
<feature type="region of interest" description="Disordered" evidence="1">
    <location>
        <begin position="69"/>
        <end position="109"/>
    </location>
</feature>
<protein>
    <submittedName>
        <fullName evidence="2">Uncharacterized protein</fullName>
    </submittedName>
</protein>
<feature type="compositionally biased region" description="Acidic residues" evidence="1">
    <location>
        <begin position="78"/>
        <end position="100"/>
    </location>
</feature>
<feature type="non-terminal residue" evidence="2">
    <location>
        <position position="159"/>
    </location>
</feature>
<keyword evidence="3" id="KW-1185">Reference proteome</keyword>
<dbReference type="Proteomes" id="UP000023152">
    <property type="component" value="Unassembled WGS sequence"/>
</dbReference>
<organism evidence="2 3">
    <name type="scientific">Reticulomyxa filosa</name>
    <dbReference type="NCBI Taxonomy" id="46433"/>
    <lineage>
        <taxon>Eukaryota</taxon>
        <taxon>Sar</taxon>
        <taxon>Rhizaria</taxon>
        <taxon>Retaria</taxon>
        <taxon>Foraminifera</taxon>
        <taxon>Monothalamids</taxon>
        <taxon>Reticulomyxidae</taxon>
        <taxon>Reticulomyxa</taxon>
    </lineage>
</organism>
<comment type="caution">
    <text evidence="2">The sequence shown here is derived from an EMBL/GenBank/DDBJ whole genome shotgun (WGS) entry which is preliminary data.</text>
</comment>
<accession>X6L829</accession>
<evidence type="ECO:0000313" key="2">
    <source>
        <dbReference type="EMBL" id="ETN97620.1"/>
    </source>
</evidence>